<protein>
    <submittedName>
        <fullName evidence="1">Uncharacterized protein</fullName>
    </submittedName>
</protein>
<dbReference type="PATRIC" id="fig|54005.3.peg.1827"/>
<evidence type="ECO:0000313" key="1">
    <source>
        <dbReference type="EMBL" id="KXA27793.1"/>
    </source>
</evidence>
<gene>
    <name evidence="1" type="ORF">HMPREF3229_01864</name>
</gene>
<evidence type="ECO:0000313" key="2">
    <source>
        <dbReference type="Proteomes" id="UP000070174"/>
    </source>
</evidence>
<comment type="caution">
    <text evidence="1">The sequence shown here is derived from an EMBL/GenBank/DDBJ whole genome shotgun (WGS) entry which is preliminary data.</text>
</comment>
<dbReference type="AlphaFoldDB" id="A0A133PH83"/>
<proteinExistence type="predicted"/>
<reference evidence="1 2" key="1">
    <citation type="submission" date="2016-01" db="EMBL/GenBank/DDBJ databases">
        <authorList>
            <person name="Oliw E.H."/>
        </authorList>
    </citation>
    <scope>NUCLEOTIDE SEQUENCE [LARGE SCALE GENOMIC DNA]</scope>
    <source>
        <strain evidence="1 2">CMW7756A</strain>
    </source>
</reference>
<dbReference type="EMBL" id="LRQE01000050">
    <property type="protein sequence ID" value="KXA27793.1"/>
    <property type="molecule type" value="Genomic_DNA"/>
</dbReference>
<name>A0A133PH83_9FIRM</name>
<dbReference type="Proteomes" id="UP000070174">
    <property type="component" value="Unassembled WGS sequence"/>
</dbReference>
<accession>A0A133PH83</accession>
<sequence>MKNLIILFALVFLSLVFFGRTIYRSYTEGPKVHKQEEVNLNQGKGNKNFEILEVSSEKKKQMEESLGYEIAEVKHIKLLDKDDYTKEEVNNREDYTIENISEVKDAIEFSGPDVYESICDNKKDEETEIKIGERILRNDYMVDLPMEPKIISNFLGFDVEKKNKIDLDLDIKVEGKTFASLSLFPEINHYDFEIHKNGREVSEGNAKKVVGAYLIVRKEQINES</sequence>
<organism evidence="1">
    <name type="scientific">Peptoniphilus harei</name>
    <dbReference type="NCBI Taxonomy" id="54005"/>
    <lineage>
        <taxon>Bacteria</taxon>
        <taxon>Bacillati</taxon>
        <taxon>Bacillota</taxon>
        <taxon>Tissierellia</taxon>
        <taxon>Tissierellales</taxon>
        <taxon>Peptoniphilaceae</taxon>
        <taxon>Peptoniphilus</taxon>
    </lineage>
</organism>